<proteinExistence type="predicted"/>
<dbReference type="GO" id="GO:0071051">
    <property type="term" value="P:poly(A)-dependent snoRNA 3'-end processing"/>
    <property type="evidence" value="ECO:0007669"/>
    <property type="project" value="TreeGrafter"/>
</dbReference>
<dbReference type="GO" id="GO:0071038">
    <property type="term" value="P:TRAMP-dependent tRNA surveillance pathway"/>
    <property type="evidence" value="ECO:0007669"/>
    <property type="project" value="TreeGrafter"/>
</dbReference>
<dbReference type="GO" id="GO:0071037">
    <property type="term" value="P:nuclear polyadenylation-dependent snRNA catabolic process"/>
    <property type="evidence" value="ECO:0007669"/>
    <property type="project" value="TreeGrafter"/>
</dbReference>
<evidence type="ECO:0000313" key="3">
    <source>
        <dbReference type="Proteomes" id="UP001175271"/>
    </source>
</evidence>
<gene>
    <name evidence="2" type="ORF">QR680_013639</name>
</gene>
<organism evidence="2 3">
    <name type="scientific">Steinernema hermaphroditum</name>
    <dbReference type="NCBI Taxonomy" id="289476"/>
    <lineage>
        <taxon>Eukaryota</taxon>
        <taxon>Metazoa</taxon>
        <taxon>Ecdysozoa</taxon>
        <taxon>Nematoda</taxon>
        <taxon>Chromadorea</taxon>
        <taxon>Rhabditida</taxon>
        <taxon>Tylenchina</taxon>
        <taxon>Panagrolaimomorpha</taxon>
        <taxon>Strongyloidoidea</taxon>
        <taxon>Steinernematidae</taxon>
        <taxon>Steinernema</taxon>
    </lineage>
</organism>
<dbReference type="InterPro" id="IPR045092">
    <property type="entry name" value="Rrp6-like"/>
</dbReference>
<dbReference type="GO" id="GO:0071040">
    <property type="term" value="P:nuclear polyadenylation-dependent antisense transcript catabolic process"/>
    <property type="evidence" value="ECO:0007669"/>
    <property type="project" value="TreeGrafter"/>
</dbReference>
<dbReference type="SUPFAM" id="SSF53098">
    <property type="entry name" value="Ribonuclease H-like"/>
    <property type="match status" value="1"/>
</dbReference>
<dbReference type="GO" id="GO:0003727">
    <property type="term" value="F:single-stranded RNA binding"/>
    <property type="evidence" value="ECO:0007669"/>
    <property type="project" value="TreeGrafter"/>
</dbReference>
<dbReference type="Pfam" id="PF01612">
    <property type="entry name" value="DNA_pol_A_exo1"/>
    <property type="match status" value="1"/>
</dbReference>
<dbReference type="GO" id="GO:0000467">
    <property type="term" value="P:exonucleolytic trimming to generate mature 3'-end of 5.8S rRNA from tricistronic rRNA transcript (SSU-rRNA, 5.8S rRNA, LSU-rRNA)"/>
    <property type="evidence" value="ECO:0007669"/>
    <property type="project" value="InterPro"/>
</dbReference>
<evidence type="ECO:0000259" key="1">
    <source>
        <dbReference type="SMART" id="SM00474"/>
    </source>
</evidence>
<dbReference type="InterPro" id="IPR012337">
    <property type="entry name" value="RNaseH-like_sf"/>
</dbReference>
<protein>
    <recommendedName>
        <fullName evidence="1">3'-5' exonuclease domain-containing protein</fullName>
    </recommendedName>
</protein>
<dbReference type="Proteomes" id="UP001175271">
    <property type="component" value="Unassembled WGS sequence"/>
</dbReference>
<dbReference type="PANTHER" id="PTHR12124">
    <property type="entry name" value="POLYMYOSITIS/SCLERODERMA AUTOANTIGEN-RELATED"/>
    <property type="match status" value="1"/>
</dbReference>
<dbReference type="SMART" id="SM00474">
    <property type="entry name" value="35EXOc"/>
    <property type="match status" value="1"/>
</dbReference>
<dbReference type="AlphaFoldDB" id="A0AA39I893"/>
<keyword evidence="3" id="KW-1185">Reference proteome</keyword>
<dbReference type="InterPro" id="IPR002562">
    <property type="entry name" value="3'-5'_exonuclease_dom"/>
</dbReference>
<dbReference type="GO" id="GO:0071035">
    <property type="term" value="P:nuclear polyadenylation-dependent rRNA catabolic process"/>
    <property type="evidence" value="ECO:0007669"/>
    <property type="project" value="TreeGrafter"/>
</dbReference>
<comment type="caution">
    <text evidence="2">The sequence shown here is derived from an EMBL/GenBank/DDBJ whole genome shotgun (WGS) entry which is preliminary data.</text>
</comment>
<dbReference type="GO" id="GO:0071039">
    <property type="term" value="P:nuclear polyadenylation-dependent CUT catabolic process"/>
    <property type="evidence" value="ECO:0007669"/>
    <property type="project" value="TreeGrafter"/>
</dbReference>
<dbReference type="InterPro" id="IPR036397">
    <property type="entry name" value="RNaseH_sf"/>
</dbReference>
<dbReference type="EMBL" id="JAUCMV010000002">
    <property type="protein sequence ID" value="KAK0418559.1"/>
    <property type="molecule type" value="Genomic_DNA"/>
</dbReference>
<dbReference type="GO" id="GO:0000176">
    <property type="term" value="C:nuclear exosome (RNase complex)"/>
    <property type="evidence" value="ECO:0007669"/>
    <property type="project" value="TreeGrafter"/>
</dbReference>
<feature type="domain" description="3'-5' exonuclease" evidence="1">
    <location>
        <begin position="89"/>
        <end position="257"/>
    </location>
</feature>
<dbReference type="PANTHER" id="PTHR12124:SF47">
    <property type="entry name" value="EXOSOME COMPONENT 10"/>
    <property type="match status" value="1"/>
</dbReference>
<name>A0AA39I893_9BILA</name>
<dbReference type="GO" id="GO:0071044">
    <property type="term" value="P:histone mRNA catabolic process"/>
    <property type="evidence" value="ECO:0007669"/>
    <property type="project" value="TreeGrafter"/>
</dbReference>
<reference evidence="2" key="1">
    <citation type="submission" date="2023-06" db="EMBL/GenBank/DDBJ databases">
        <title>Genomic analysis of the entomopathogenic nematode Steinernema hermaphroditum.</title>
        <authorList>
            <person name="Schwarz E.M."/>
            <person name="Heppert J.K."/>
            <person name="Baniya A."/>
            <person name="Schwartz H.T."/>
            <person name="Tan C.-H."/>
            <person name="Antoshechkin I."/>
            <person name="Sternberg P.W."/>
            <person name="Goodrich-Blair H."/>
            <person name="Dillman A.R."/>
        </authorList>
    </citation>
    <scope>NUCLEOTIDE SEQUENCE</scope>
    <source>
        <strain evidence="2">PS9179</strain>
        <tissue evidence="2">Whole animal</tissue>
    </source>
</reference>
<evidence type="ECO:0000313" key="2">
    <source>
        <dbReference type="EMBL" id="KAK0418559.1"/>
    </source>
</evidence>
<dbReference type="GO" id="GO:0005730">
    <property type="term" value="C:nucleolus"/>
    <property type="evidence" value="ECO:0007669"/>
    <property type="project" value="TreeGrafter"/>
</dbReference>
<sequence>MTIMGINDDVFRLNLSTMDSGYAKRSSATIDKVTMRDGRPEAVKMKRQRKAGAVEKRSKRKLVEGHVYNYPRGERVLPLVPEKFAIEKVKMVTRVDQLKEVVSDLNRQVEFAVDVEHHISRRYEAKTCLIQISTRATDYVIDTLQLWKHVHLLEAPLGNERIRKVFHCANNDMMWLHRDFGLEVKNLFDTQKAMIALGFARKGLQYLVKSYCGFLLDKKHQKSDWSIRPLPKDMVDYAAQDTHHLLYCYDQLKNELIDRGLLEHILKASDAVTREREGAKESFLYGGEVFEGWSEWSIEQKNLAMLVFDATEDFAARHDVRPVKVIPANFLEEIVNEVMRILDLDEVSGLSASCYLLPKGTFYMHRDSLDHAHGCTGWTPRVLQDQQFLLRCYFVEQIHDEELMPFARQCAFESGKMFPDIDVVLPRQAGSVGYTKTFPGLPGKGPCWPAPRAATYRV</sequence>
<dbReference type="Gene3D" id="3.30.420.10">
    <property type="entry name" value="Ribonuclease H-like superfamily/Ribonuclease H"/>
    <property type="match status" value="1"/>
</dbReference>
<dbReference type="GO" id="GO:0071036">
    <property type="term" value="P:nuclear polyadenylation-dependent snoRNA catabolic process"/>
    <property type="evidence" value="ECO:0007669"/>
    <property type="project" value="TreeGrafter"/>
</dbReference>
<accession>A0AA39I893</accession>
<dbReference type="GO" id="GO:0000175">
    <property type="term" value="F:3'-5'-RNA exonuclease activity"/>
    <property type="evidence" value="ECO:0007669"/>
    <property type="project" value="InterPro"/>
</dbReference>